<dbReference type="RefSeq" id="WP_163303000.1">
    <property type="nucleotide sequence ID" value="NZ_JAAGRQ010000068.1"/>
</dbReference>
<gene>
    <name evidence="1" type="ORF">G3N56_14380</name>
</gene>
<organism evidence="1 2">
    <name type="scientific">Desulfolutivibrio sulfodismutans</name>
    <dbReference type="NCBI Taxonomy" id="63561"/>
    <lineage>
        <taxon>Bacteria</taxon>
        <taxon>Pseudomonadati</taxon>
        <taxon>Thermodesulfobacteriota</taxon>
        <taxon>Desulfovibrionia</taxon>
        <taxon>Desulfovibrionales</taxon>
        <taxon>Desulfovibrionaceae</taxon>
        <taxon>Desulfolutivibrio</taxon>
    </lineage>
</organism>
<keyword evidence="2" id="KW-1185">Reference proteome</keyword>
<dbReference type="InterPro" id="IPR009241">
    <property type="entry name" value="HigB-like"/>
</dbReference>
<dbReference type="Pfam" id="PF05973">
    <property type="entry name" value="Gp49"/>
    <property type="match status" value="1"/>
</dbReference>
<dbReference type="NCBIfam" id="TIGR02683">
    <property type="entry name" value="upstrm_HI1419"/>
    <property type="match status" value="1"/>
</dbReference>
<reference evidence="1 2" key="1">
    <citation type="submission" date="2020-02" db="EMBL/GenBank/DDBJ databases">
        <title>Comparative genomics of sulfur disproportionating microorganisms.</title>
        <authorList>
            <person name="Ward L.M."/>
            <person name="Bertran E."/>
            <person name="Johnston D.T."/>
        </authorList>
    </citation>
    <scope>NUCLEOTIDE SEQUENCE [LARGE SCALE GENOMIC DNA]</scope>
    <source>
        <strain evidence="1 2">DSM 3696</strain>
    </source>
</reference>
<dbReference type="AlphaFoldDB" id="A0A7K3NRT5"/>
<accession>A0A7K3NRT5</accession>
<dbReference type="PANTHER" id="PTHR41791:SF1">
    <property type="entry name" value="SSL7039 PROTEIN"/>
    <property type="match status" value="1"/>
</dbReference>
<dbReference type="InterPro" id="IPR014056">
    <property type="entry name" value="TypeIITA-like_toxin_pred"/>
</dbReference>
<dbReference type="EMBL" id="JAAGRQ010000068">
    <property type="protein sequence ID" value="NDY57919.1"/>
    <property type="molecule type" value="Genomic_DNA"/>
</dbReference>
<dbReference type="PANTHER" id="PTHR41791">
    <property type="entry name" value="SSL7039 PROTEIN"/>
    <property type="match status" value="1"/>
</dbReference>
<dbReference type="Proteomes" id="UP000469724">
    <property type="component" value="Unassembled WGS sequence"/>
</dbReference>
<proteinExistence type="predicted"/>
<name>A0A7K3NRT5_9BACT</name>
<evidence type="ECO:0000313" key="1">
    <source>
        <dbReference type="EMBL" id="NDY57919.1"/>
    </source>
</evidence>
<dbReference type="PIRSF" id="PIRSF028744">
    <property type="entry name" value="Addict_mod_HI1419"/>
    <property type="match status" value="1"/>
</dbReference>
<sequence>MHYEVRRYHAQDGREPVTQWLAELRDVQARARVAARVGRLAAGNFGDCKTLGNGVMELRIDHGPGYRVYFSVVGRTVVLLLCGGDKRTQQADIERATACLADFKQRVHS</sequence>
<evidence type="ECO:0000313" key="2">
    <source>
        <dbReference type="Proteomes" id="UP000469724"/>
    </source>
</evidence>
<comment type="caution">
    <text evidence="1">The sequence shown here is derived from an EMBL/GenBank/DDBJ whole genome shotgun (WGS) entry which is preliminary data.</text>
</comment>
<protein>
    <submittedName>
        <fullName evidence="1">Type II toxin-antitoxin system RelE/ParE family toxin</fullName>
    </submittedName>
</protein>